<dbReference type="EMBL" id="VJMH01006972">
    <property type="protein sequence ID" value="KAF0686833.1"/>
    <property type="molecule type" value="Genomic_DNA"/>
</dbReference>
<dbReference type="GO" id="GO:0005249">
    <property type="term" value="F:voltage-gated potassium channel activity"/>
    <property type="evidence" value="ECO:0007669"/>
    <property type="project" value="TreeGrafter"/>
</dbReference>
<dbReference type="Proteomes" id="UP000332933">
    <property type="component" value="Unassembled WGS sequence"/>
</dbReference>
<dbReference type="SMART" id="SM00100">
    <property type="entry name" value="cNMP"/>
    <property type="match status" value="1"/>
</dbReference>
<evidence type="ECO:0000313" key="5">
    <source>
        <dbReference type="EMBL" id="VFT98064.1"/>
    </source>
</evidence>
<accession>A0A485LI07</accession>
<dbReference type="CDD" id="cd00038">
    <property type="entry name" value="CAP_ED"/>
    <property type="match status" value="1"/>
</dbReference>
<feature type="compositionally biased region" description="Polar residues" evidence="1">
    <location>
        <begin position="64"/>
        <end position="76"/>
    </location>
</feature>
<dbReference type="Gene3D" id="2.60.120.10">
    <property type="entry name" value="Jelly Rolls"/>
    <property type="match status" value="1"/>
</dbReference>
<dbReference type="PROSITE" id="PS50042">
    <property type="entry name" value="CNMP_BINDING_3"/>
    <property type="match status" value="1"/>
</dbReference>
<feature type="compositionally biased region" description="Polar residues" evidence="1">
    <location>
        <begin position="606"/>
        <end position="621"/>
    </location>
</feature>
<organism evidence="5 6">
    <name type="scientific">Aphanomyces stellatus</name>
    <dbReference type="NCBI Taxonomy" id="120398"/>
    <lineage>
        <taxon>Eukaryota</taxon>
        <taxon>Sar</taxon>
        <taxon>Stramenopiles</taxon>
        <taxon>Oomycota</taxon>
        <taxon>Saprolegniomycetes</taxon>
        <taxon>Saprolegniales</taxon>
        <taxon>Verrucalvaceae</taxon>
        <taxon>Aphanomyces</taxon>
    </lineage>
</organism>
<dbReference type="InterPro" id="IPR050818">
    <property type="entry name" value="KCNH_animal-type"/>
</dbReference>
<feature type="region of interest" description="Disordered" evidence="1">
    <location>
        <begin position="604"/>
        <end position="624"/>
    </location>
</feature>
<dbReference type="GO" id="GO:0005886">
    <property type="term" value="C:plasma membrane"/>
    <property type="evidence" value="ECO:0007669"/>
    <property type="project" value="TreeGrafter"/>
</dbReference>
<reference evidence="5 6" key="1">
    <citation type="submission" date="2019-03" db="EMBL/GenBank/DDBJ databases">
        <authorList>
            <person name="Gaulin E."/>
            <person name="Dumas B."/>
        </authorList>
    </citation>
    <scope>NUCLEOTIDE SEQUENCE [LARGE SCALE GENOMIC DNA]</scope>
    <source>
        <strain evidence="5">CBS 568.67</strain>
    </source>
</reference>
<keyword evidence="2" id="KW-0812">Transmembrane</keyword>
<dbReference type="AlphaFoldDB" id="A0A485LI07"/>
<dbReference type="InterPro" id="IPR014710">
    <property type="entry name" value="RmlC-like_jellyroll"/>
</dbReference>
<keyword evidence="2" id="KW-0472">Membrane</keyword>
<protein>
    <submittedName>
        <fullName evidence="5">Aste57867_21393 protein</fullName>
    </submittedName>
</protein>
<feature type="transmembrane region" description="Helical" evidence="2">
    <location>
        <begin position="281"/>
        <end position="306"/>
    </location>
</feature>
<dbReference type="PANTHER" id="PTHR10217:SF435">
    <property type="entry name" value="POTASSIUM VOLTAGE-GATED CHANNEL PROTEIN EAG"/>
    <property type="match status" value="1"/>
</dbReference>
<keyword evidence="6" id="KW-1185">Reference proteome</keyword>
<dbReference type="Pfam" id="PF00027">
    <property type="entry name" value="cNMP_binding"/>
    <property type="match status" value="1"/>
</dbReference>
<evidence type="ECO:0000256" key="2">
    <source>
        <dbReference type="SAM" id="Phobius"/>
    </source>
</evidence>
<dbReference type="SUPFAM" id="SSF51206">
    <property type="entry name" value="cAMP-binding domain-like"/>
    <property type="match status" value="1"/>
</dbReference>
<name>A0A485LI07_9STRA</name>
<feature type="domain" description="Cyclic nucleotide-binding" evidence="3">
    <location>
        <begin position="485"/>
        <end position="605"/>
    </location>
</feature>
<dbReference type="InterPro" id="IPR018490">
    <property type="entry name" value="cNMP-bd_dom_sf"/>
</dbReference>
<dbReference type="Gene3D" id="1.10.287.70">
    <property type="match status" value="1"/>
</dbReference>
<evidence type="ECO:0000313" key="4">
    <source>
        <dbReference type="EMBL" id="KAF0686833.1"/>
    </source>
</evidence>
<dbReference type="OrthoDB" id="421226at2759"/>
<gene>
    <name evidence="5" type="primary">Aste57867_21393</name>
    <name evidence="4" type="ORF">As57867_021324</name>
    <name evidence="5" type="ORF">ASTE57867_21393</name>
</gene>
<evidence type="ECO:0000259" key="3">
    <source>
        <dbReference type="PROSITE" id="PS50042"/>
    </source>
</evidence>
<dbReference type="EMBL" id="CAADRA010006998">
    <property type="protein sequence ID" value="VFT98064.1"/>
    <property type="molecule type" value="Genomic_DNA"/>
</dbReference>
<proteinExistence type="predicted"/>
<feature type="region of interest" description="Disordered" evidence="1">
    <location>
        <begin position="41"/>
        <end position="76"/>
    </location>
</feature>
<dbReference type="PRINTS" id="PR00103">
    <property type="entry name" value="CAMPKINASE"/>
</dbReference>
<sequence>MVMSADDDNDSMHEVAEMAPRPVIPSQRQFTKIPLLGGDAPSTADVSGARTPLPSAIDEGRISTEGNITPPSSQTIRQRPVLVRSTSSLEDPPSSTTTMVNPAMIASSPSKTKLSRVSQGKHELSAAALESHLNLLAADFRASLVLNHRHAYTLSIHSTFKAMWDAGLLVATFVAAIVGPLDASFDVACHRVSVSLDTLFLVDMLLMFRTSFLDDVTREEITDPVRIRTHYVTTWLLLDAVGSIPTSYLAHHASLAFLCYARFAVLTRFGRLRYSPMLQRLLAWMSLVMHTGALRLVGLAILYLVLHHYIACAYYLLVCAEGDAEELWEIPFTREDSIEIKYIGSYFQAVTVTGGFTLYPKTNAERLFGGFMFVVGAAANAWYQIPLRLDTIESPFSIFGTVASLLQTINKVDDARGHRMERVHAHLRRIQVADVLERQIMECHNSAEGVARAHHTAALFDGLPPKLTLQLQLHLHQTFLNKVPLFQTLPQDALLALLESMDDVVASNGDVIIRAGEGGEAFYMVESGTVQVFEDDPTLGRVVLQVLAAGDFFGEVSLMRHGPASATVVATSLCKFHVIYRETFDRVMLEHAHLKVALEKSRTRRLQSSQTAKHEAGSSSRRPLLAPKTTVRRKAAAMRHHFARQRMSRRVSEQLSVMETKLSTLGTSTRHTTTAAALHHVCHMSHIAAKRMLEAKRVSAENVNYVA</sequence>
<dbReference type="SUPFAM" id="SSF81324">
    <property type="entry name" value="Voltage-gated potassium channels"/>
    <property type="match status" value="1"/>
</dbReference>
<dbReference type="InterPro" id="IPR000595">
    <property type="entry name" value="cNMP-bd_dom"/>
</dbReference>
<dbReference type="PROSITE" id="PS00888">
    <property type="entry name" value="CNMP_BINDING_1"/>
    <property type="match status" value="1"/>
</dbReference>
<dbReference type="GO" id="GO:0042391">
    <property type="term" value="P:regulation of membrane potential"/>
    <property type="evidence" value="ECO:0007669"/>
    <property type="project" value="TreeGrafter"/>
</dbReference>
<evidence type="ECO:0000256" key="1">
    <source>
        <dbReference type="SAM" id="MobiDB-lite"/>
    </source>
</evidence>
<reference evidence="4" key="2">
    <citation type="submission" date="2019-06" db="EMBL/GenBank/DDBJ databases">
        <title>Genomics analysis of Aphanomyces spp. identifies a new class of oomycete effector associated with host adaptation.</title>
        <authorList>
            <person name="Gaulin E."/>
        </authorList>
    </citation>
    <scope>NUCLEOTIDE SEQUENCE</scope>
    <source>
        <strain evidence="4">CBS 578.67</strain>
    </source>
</reference>
<evidence type="ECO:0000313" key="6">
    <source>
        <dbReference type="Proteomes" id="UP000332933"/>
    </source>
</evidence>
<dbReference type="PANTHER" id="PTHR10217">
    <property type="entry name" value="VOLTAGE AND LIGAND GATED POTASSIUM CHANNEL"/>
    <property type="match status" value="1"/>
</dbReference>
<dbReference type="InterPro" id="IPR018488">
    <property type="entry name" value="cNMP-bd_CS"/>
</dbReference>
<keyword evidence="2" id="KW-1133">Transmembrane helix</keyword>